<name>A0A550CJC0_9AGAR</name>
<dbReference type="Proteomes" id="UP000320762">
    <property type="component" value="Unassembled WGS sequence"/>
</dbReference>
<gene>
    <name evidence="2" type="ORF">BD626DRAFT_236852</name>
</gene>
<dbReference type="AlphaFoldDB" id="A0A550CJC0"/>
<evidence type="ECO:0000313" key="3">
    <source>
        <dbReference type="Proteomes" id="UP000320762"/>
    </source>
</evidence>
<protein>
    <submittedName>
        <fullName evidence="2">Uncharacterized protein</fullName>
    </submittedName>
</protein>
<evidence type="ECO:0000256" key="1">
    <source>
        <dbReference type="SAM" id="MobiDB-lite"/>
    </source>
</evidence>
<evidence type="ECO:0000313" key="2">
    <source>
        <dbReference type="EMBL" id="TRM64879.1"/>
    </source>
</evidence>
<keyword evidence="3" id="KW-1185">Reference proteome</keyword>
<proteinExistence type="predicted"/>
<sequence length="89" mass="9789">MAVRRSASPARFPQFLTSPIIAAKSRIHQPLYVVALPQHIFCAAPGRLQGVRFAQRASTRPPPLQMSPGTVTLHSPAGPPTQPWPRMKR</sequence>
<accession>A0A550CJC0</accession>
<comment type="caution">
    <text evidence="2">The sequence shown here is derived from an EMBL/GenBank/DDBJ whole genome shotgun (WGS) entry which is preliminary data.</text>
</comment>
<dbReference type="EMBL" id="VDMD01000006">
    <property type="protein sequence ID" value="TRM64879.1"/>
    <property type="molecule type" value="Genomic_DNA"/>
</dbReference>
<feature type="region of interest" description="Disordered" evidence="1">
    <location>
        <begin position="55"/>
        <end position="89"/>
    </location>
</feature>
<reference evidence="2 3" key="1">
    <citation type="journal article" date="2019" name="New Phytol.">
        <title>Comparative genomics reveals unique wood-decay strategies and fruiting body development in the Schizophyllaceae.</title>
        <authorList>
            <person name="Almasi E."/>
            <person name="Sahu N."/>
            <person name="Krizsan K."/>
            <person name="Balint B."/>
            <person name="Kovacs G.M."/>
            <person name="Kiss B."/>
            <person name="Cseklye J."/>
            <person name="Drula E."/>
            <person name="Henrissat B."/>
            <person name="Nagy I."/>
            <person name="Chovatia M."/>
            <person name="Adam C."/>
            <person name="LaButti K."/>
            <person name="Lipzen A."/>
            <person name="Riley R."/>
            <person name="Grigoriev I.V."/>
            <person name="Nagy L.G."/>
        </authorList>
    </citation>
    <scope>NUCLEOTIDE SEQUENCE [LARGE SCALE GENOMIC DNA]</scope>
    <source>
        <strain evidence="2 3">NL-1724</strain>
    </source>
</reference>
<organism evidence="2 3">
    <name type="scientific">Schizophyllum amplum</name>
    <dbReference type="NCBI Taxonomy" id="97359"/>
    <lineage>
        <taxon>Eukaryota</taxon>
        <taxon>Fungi</taxon>
        <taxon>Dikarya</taxon>
        <taxon>Basidiomycota</taxon>
        <taxon>Agaricomycotina</taxon>
        <taxon>Agaricomycetes</taxon>
        <taxon>Agaricomycetidae</taxon>
        <taxon>Agaricales</taxon>
        <taxon>Schizophyllaceae</taxon>
        <taxon>Schizophyllum</taxon>
    </lineage>
</organism>